<evidence type="ECO:0000313" key="2">
    <source>
        <dbReference type="EMBL" id="CAB4875251.1"/>
    </source>
</evidence>
<dbReference type="Pfam" id="PF07992">
    <property type="entry name" value="Pyr_redox_2"/>
    <property type="match status" value="1"/>
</dbReference>
<dbReference type="PANTHER" id="PTHR43755">
    <property type="match status" value="1"/>
</dbReference>
<evidence type="ECO:0000259" key="1">
    <source>
        <dbReference type="Pfam" id="PF07992"/>
    </source>
</evidence>
<proteinExistence type="predicted"/>
<dbReference type="InterPro" id="IPR036188">
    <property type="entry name" value="FAD/NAD-bd_sf"/>
</dbReference>
<dbReference type="InterPro" id="IPR052541">
    <property type="entry name" value="SQRD"/>
</dbReference>
<dbReference type="InterPro" id="IPR023753">
    <property type="entry name" value="FAD/NAD-binding_dom"/>
</dbReference>
<dbReference type="PANTHER" id="PTHR43755:SF1">
    <property type="entry name" value="FAD-DEPENDENT PYRIDINE NUCLEOTIDE-DISULPHIDE OXIDOREDUCTASE"/>
    <property type="match status" value="1"/>
</dbReference>
<gene>
    <name evidence="2" type="ORF">UFOPK3423_00967</name>
</gene>
<name>A0A6J7DXE8_9ZZZZ</name>
<protein>
    <submittedName>
        <fullName evidence="2">Unannotated protein</fullName>
    </submittedName>
</protein>
<organism evidence="2">
    <name type="scientific">freshwater metagenome</name>
    <dbReference type="NCBI Taxonomy" id="449393"/>
    <lineage>
        <taxon>unclassified sequences</taxon>
        <taxon>metagenomes</taxon>
        <taxon>ecological metagenomes</taxon>
    </lineage>
</organism>
<sequence length="474" mass="49356">MASHPGSDVLIAGGGVAALEGLLALRAQAGQAAVITLLAAESDFVLRASAVVEPFSRGHARRVPLREIVEDHGAHLEVGVLAAVEPERHLAMTADGRELHYDRLLVALGALQADPFPGATVFRASDGDPAFLEVLAQAVAGEHGALAFVVPPGASWALPLYELALLTSMHLAEHGAPPVELSVVTPEKHPLEIFGRRAADEVERLLEQAQISLRTLSRARALEGGRLSLEGGGAVHADRAVSLPTLVGPKLPGLPADGLGFIPVDEHGRVAGLADVFAAGDCTSFPVKQGGIAAQQADAAAAAIAASLGLLTDPPPFRPVLRGLLLTGSSPRYFRAEPGAGREPASVAIDAPAPDARFSGEGISTRSALWWPPSKVAGSHLGFWLGRPRGTGDGELEDRFVRGDDAAADAEWQAALELALLMAENEARFGDWTAALRALDSAQALTGALPAEWAQRRDLWEAELAGTPRSDLAG</sequence>
<accession>A0A6J7DXE8</accession>
<feature type="domain" description="FAD/NAD(P)-binding" evidence="1">
    <location>
        <begin position="8"/>
        <end position="293"/>
    </location>
</feature>
<dbReference type="EMBL" id="CAFBLQ010000097">
    <property type="protein sequence ID" value="CAB4875251.1"/>
    <property type="molecule type" value="Genomic_DNA"/>
</dbReference>
<dbReference type="AlphaFoldDB" id="A0A6J7DXE8"/>
<dbReference type="SUPFAM" id="SSF51905">
    <property type="entry name" value="FAD/NAD(P)-binding domain"/>
    <property type="match status" value="1"/>
</dbReference>
<dbReference type="GO" id="GO:0016491">
    <property type="term" value="F:oxidoreductase activity"/>
    <property type="evidence" value="ECO:0007669"/>
    <property type="project" value="InterPro"/>
</dbReference>
<dbReference type="Gene3D" id="3.50.50.60">
    <property type="entry name" value="FAD/NAD(P)-binding domain"/>
    <property type="match status" value="2"/>
</dbReference>
<reference evidence="2" key="1">
    <citation type="submission" date="2020-05" db="EMBL/GenBank/DDBJ databases">
        <authorList>
            <person name="Chiriac C."/>
            <person name="Salcher M."/>
            <person name="Ghai R."/>
            <person name="Kavagutti S V."/>
        </authorList>
    </citation>
    <scope>NUCLEOTIDE SEQUENCE</scope>
</reference>